<dbReference type="EMBL" id="UINC01017046">
    <property type="protein sequence ID" value="SVA70484.1"/>
    <property type="molecule type" value="Genomic_DNA"/>
</dbReference>
<dbReference type="GO" id="GO:0006289">
    <property type="term" value="P:nucleotide-excision repair"/>
    <property type="evidence" value="ECO:0007669"/>
    <property type="project" value="InterPro"/>
</dbReference>
<dbReference type="PANTHER" id="PTHR30562">
    <property type="entry name" value="UVRC/OXIDOREDUCTASE"/>
    <property type="match status" value="1"/>
</dbReference>
<sequence length="75" mass="8645">MKSSDLGKEVIRKELSLIPKSPGVYRMLNHKGDILYVGKAKNLPNRLKSYVSEKNHIIRTERMLSQTFKIEITTT</sequence>
<evidence type="ECO:0000313" key="2">
    <source>
        <dbReference type="EMBL" id="SVA70484.1"/>
    </source>
</evidence>
<organism evidence="2">
    <name type="scientific">marine metagenome</name>
    <dbReference type="NCBI Taxonomy" id="408172"/>
    <lineage>
        <taxon>unclassified sequences</taxon>
        <taxon>metagenomes</taxon>
        <taxon>ecological metagenomes</taxon>
    </lineage>
</organism>
<dbReference type="InterPro" id="IPR050066">
    <property type="entry name" value="UvrABC_protein_C"/>
</dbReference>
<dbReference type="InterPro" id="IPR035901">
    <property type="entry name" value="GIY-YIG_endonuc_sf"/>
</dbReference>
<reference evidence="2" key="1">
    <citation type="submission" date="2018-05" db="EMBL/GenBank/DDBJ databases">
        <authorList>
            <person name="Lanie J.A."/>
            <person name="Ng W.-L."/>
            <person name="Kazmierczak K.M."/>
            <person name="Andrzejewski T.M."/>
            <person name="Davidsen T.M."/>
            <person name="Wayne K.J."/>
            <person name="Tettelin H."/>
            <person name="Glass J.I."/>
            <person name="Rusch D."/>
            <person name="Podicherti R."/>
            <person name="Tsui H.-C.T."/>
            <person name="Winkler M.E."/>
        </authorList>
    </citation>
    <scope>NUCLEOTIDE SEQUENCE</scope>
</reference>
<dbReference type="SUPFAM" id="SSF82771">
    <property type="entry name" value="GIY-YIG endonuclease"/>
    <property type="match status" value="1"/>
</dbReference>
<feature type="domain" description="GIY-YIG" evidence="1">
    <location>
        <begin position="20"/>
        <end position="75"/>
    </location>
</feature>
<gene>
    <name evidence="2" type="ORF">METZ01_LOCUS123338</name>
</gene>
<dbReference type="PROSITE" id="PS50164">
    <property type="entry name" value="GIY_YIG"/>
    <property type="match status" value="1"/>
</dbReference>
<dbReference type="InterPro" id="IPR047296">
    <property type="entry name" value="GIY-YIG_UvrC_Cho"/>
</dbReference>
<dbReference type="InterPro" id="IPR000305">
    <property type="entry name" value="GIY-YIG_endonuc"/>
</dbReference>
<protein>
    <recommendedName>
        <fullName evidence="1">GIY-YIG domain-containing protein</fullName>
    </recommendedName>
</protein>
<dbReference type="PANTHER" id="PTHR30562:SF1">
    <property type="entry name" value="UVRABC SYSTEM PROTEIN C"/>
    <property type="match status" value="1"/>
</dbReference>
<name>A0A381Y0D7_9ZZZZ</name>
<feature type="non-terminal residue" evidence="2">
    <location>
        <position position="75"/>
    </location>
</feature>
<dbReference type="Gene3D" id="3.40.1440.10">
    <property type="entry name" value="GIY-YIG endonuclease"/>
    <property type="match status" value="1"/>
</dbReference>
<accession>A0A381Y0D7</accession>
<dbReference type="AlphaFoldDB" id="A0A381Y0D7"/>
<dbReference type="Pfam" id="PF01541">
    <property type="entry name" value="GIY-YIG"/>
    <property type="match status" value="1"/>
</dbReference>
<proteinExistence type="predicted"/>
<dbReference type="GO" id="GO:0009380">
    <property type="term" value="C:excinuclease repair complex"/>
    <property type="evidence" value="ECO:0007669"/>
    <property type="project" value="TreeGrafter"/>
</dbReference>
<dbReference type="CDD" id="cd10434">
    <property type="entry name" value="GIY-YIG_UvrC_Cho"/>
    <property type="match status" value="1"/>
</dbReference>
<evidence type="ECO:0000259" key="1">
    <source>
        <dbReference type="PROSITE" id="PS50164"/>
    </source>
</evidence>